<keyword evidence="2" id="KW-1185">Reference proteome</keyword>
<proteinExistence type="predicted"/>
<sequence length="65" mass="7672">MEKVPKLFRTQCHGQKRRKISCFMEKKMFPFFQLLKMWVPVCFSCEQLPAIKTPAAGVQLRQPTK</sequence>
<evidence type="ECO:0000313" key="2">
    <source>
        <dbReference type="Proteomes" id="UP001164929"/>
    </source>
</evidence>
<dbReference type="Proteomes" id="UP001164929">
    <property type="component" value="Chromosome 5"/>
</dbReference>
<accession>A0AAD6W2C6</accession>
<dbReference type="EMBL" id="JAQIZT010000005">
    <property type="protein sequence ID" value="KAJ6996091.1"/>
    <property type="molecule type" value="Genomic_DNA"/>
</dbReference>
<reference evidence="1" key="1">
    <citation type="journal article" date="2023" name="Mol. Ecol. Resour.">
        <title>Chromosome-level genome assembly of a triploid poplar Populus alba 'Berolinensis'.</title>
        <authorList>
            <person name="Chen S."/>
            <person name="Yu Y."/>
            <person name="Wang X."/>
            <person name="Wang S."/>
            <person name="Zhang T."/>
            <person name="Zhou Y."/>
            <person name="He R."/>
            <person name="Meng N."/>
            <person name="Wang Y."/>
            <person name="Liu W."/>
            <person name="Liu Z."/>
            <person name="Liu J."/>
            <person name="Guo Q."/>
            <person name="Huang H."/>
            <person name="Sederoff R.R."/>
            <person name="Wang G."/>
            <person name="Qu G."/>
            <person name="Chen S."/>
        </authorList>
    </citation>
    <scope>NUCLEOTIDE SEQUENCE</scope>
    <source>
        <strain evidence="1">SC-2020</strain>
    </source>
</reference>
<comment type="caution">
    <text evidence="1">The sequence shown here is derived from an EMBL/GenBank/DDBJ whole genome shotgun (WGS) entry which is preliminary data.</text>
</comment>
<evidence type="ECO:0000313" key="1">
    <source>
        <dbReference type="EMBL" id="KAJ6996091.1"/>
    </source>
</evidence>
<name>A0AAD6W2C6_9ROSI</name>
<gene>
    <name evidence="1" type="ORF">NC653_012854</name>
</gene>
<organism evidence="1 2">
    <name type="scientific">Populus alba x Populus x berolinensis</name>
    <dbReference type="NCBI Taxonomy" id="444605"/>
    <lineage>
        <taxon>Eukaryota</taxon>
        <taxon>Viridiplantae</taxon>
        <taxon>Streptophyta</taxon>
        <taxon>Embryophyta</taxon>
        <taxon>Tracheophyta</taxon>
        <taxon>Spermatophyta</taxon>
        <taxon>Magnoliopsida</taxon>
        <taxon>eudicotyledons</taxon>
        <taxon>Gunneridae</taxon>
        <taxon>Pentapetalae</taxon>
        <taxon>rosids</taxon>
        <taxon>fabids</taxon>
        <taxon>Malpighiales</taxon>
        <taxon>Salicaceae</taxon>
        <taxon>Saliceae</taxon>
        <taxon>Populus</taxon>
    </lineage>
</organism>
<dbReference type="AlphaFoldDB" id="A0AAD6W2C6"/>
<protein>
    <submittedName>
        <fullName evidence="1">Uncharacterized protein</fullName>
    </submittedName>
</protein>